<evidence type="ECO:0000313" key="4">
    <source>
        <dbReference type="Proteomes" id="UP001303373"/>
    </source>
</evidence>
<proteinExistence type="predicted"/>
<sequence length="321" mass="36698">MAPDTEPVFLTNATRKRRQSEEEEQNTGSKKPRLSPVEEPPKLPESRAVGEQDASLKAPTKQQDSEERGGGRRKSNTRVDEKQRSKRLFGALLSNLNQPKRDTKAKKRQDNLERHKAELRMKDGGHSQDTHRHLELLVECRKREQRTFEKEKMRAKHSNMLDRANFLQTKTEPRLYYRPWDLRLHEEDRIDLQKRETRTKVDRELDEFFESKQKLDDVPALPASTKELETTKSINPNQLTDANQLVMDDGPESQGQVKSDTNTESKAPAVPDTDSCLVDDTSAEQETTAPDSPTQSGDTKKQEEAEADHVVEGGAEDDVIY</sequence>
<dbReference type="EMBL" id="CP138588">
    <property type="protein sequence ID" value="WPH02971.1"/>
    <property type="molecule type" value="Genomic_DNA"/>
</dbReference>
<accession>A0AAQ3RB96</accession>
<evidence type="ECO:0000259" key="2">
    <source>
        <dbReference type="Pfam" id="PF04696"/>
    </source>
</evidence>
<dbReference type="AlphaFoldDB" id="A0AAQ3RB96"/>
<protein>
    <recommendedName>
        <fullName evidence="2">Pinin/SDK/MemA protein domain-containing protein</fullName>
    </recommendedName>
</protein>
<keyword evidence="4" id="KW-1185">Reference proteome</keyword>
<dbReference type="InterPro" id="IPR006786">
    <property type="entry name" value="Pinin_SDK_MemA"/>
</dbReference>
<name>A0AAQ3RB96_9PEZI</name>
<dbReference type="Pfam" id="PF04696">
    <property type="entry name" value="Pinin_SDK_memA"/>
    <property type="match status" value="1"/>
</dbReference>
<feature type="region of interest" description="Disordered" evidence="1">
    <location>
        <begin position="220"/>
        <end position="321"/>
    </location>
</feature>
<dbReference type="Proteomes" id="UP001303373">
    <property type="component" value="Chromosome 9"/>
</dbReference>
<feature type="domain" description="Pinin/SDK/MemA protein" evidence="2">
    <location>
        <begin position="80"/>
        <end position="194"/>
    </location>
</feature>
<feature type="compositionally biased region" description="Polar residues" evidence="1">
    <location>
        <begin position="253"/>
        <end position="265"/>
    </location>
</feature>
<feature type="compositionally biased region" description="Basic and acidic residues" evidence="1">
    <location>
        <begin position="298"/>
        <end position="311"/>
    </location>
</feature>
<gene>
    <name evidence="3" type="ORF">R9X50_00584300</name>
</gene>
<feature type="compositionally biased region" description="Polar residues" evidence="1">
    <location>
        <begin position="284"/>
        <end position="297"/>
    </location>
</feature>
<evidence type="ECO:0000313" key="3">
    <source>
        <dbReference type="EMBL" id="WPH02971.1"/>
    </source>
</evidence>
<feature type="compositionally biased region" description="Basic and acidic residues" evidence="1">
    <location>
        <begin position="39"/>
        <end position="50"/>
    </location>
</feature>
<reference evidence="3 4" key="1">
    <citation type="submission" date="2023-11" db="EMBL/GenBank/DDBJ databases">
        <title>An acidophilic fungus is an integral part of prey digestion in a carnivorous sundew plant.</title>
        <authorList>
            <person name="Tsai I.J."/>
        </authorList>
    </citation>
    <scope>NUCLEOTIDE SEQUENCE [LARGE SCALE GENOMIC DNA]</scope>
    <source>
        <strain evidence="3">169a</strain>
    </source>
</reference>
<organism evidence="3 4">
    <name type="scientific">Acrodontium crateriforme</name>
    <dbReference type="NCBI Taxonomy" id="150365"/>
    <lineage>
        <taxon>Eukaryota</taxon>
        <taxon>Fungi</taxon>
        <taxon>Dikarya</taxon>
        <taxon>Ascomycota</taxon>
        <taxon>Pezizomycotina</taxon>
        <taxon>Dothideomycetes</taxon>
        <taxon>Dothideomycetidae</taxon>
        <taxon>Mycosphaerellales</taxon>
        <taxon>Teratosphaeriaceae</taxon>
        <taxon>Acrodontium</taxon>
    </lineage>
</organism>
<feature type="region of interest" description="Disordered" evidence="1">
    <location>
        <begin position="1"/>
        <end position="110"/>
    </location>
</feature>
<evidence type="ECO:0000256" key="1">
    <source>
        <dbReference type="SAM" id="MobiDB-lite"/>
    </source>
</evidence>
<feature type="compositionally biased region" description="Polar residues" evidence="1">
    <location>
        <begin position="231"/>
        <end position="243"/>
    </location>
</feature>